<evidence type="ECO:0000313" key="2">
    <source>
        <dbReference type="Proteomes" id="UP001501758"/>
    </source>
</evidence>
<evidence type="ECO:0008006" key="3">
    <source>
        <dbReference type="Google" id="ProtNLM"/>
    </source>
</evidence>
<name>A0ABP3TS64_9FLAO</name>
<accession>A0ABP3TS64</accession>
<sequence>MSFLFIQCENKKSKRELKKNIVLSTSEEVNLKDTLKIGYTYWWPQSGPFIGNCGEKYSLVFLGTVDKIYNKTEQPHYTARKGVIRVDEVLTSVEPTNGSYLEQNYVISDCFADVDVKEGDSVIVFCYEYEGNYSTPGGKSILKIEDNNDPIVVSIKEYIQSKQNPLTIEKDIPLWKKYQLDTALKQLISCRELYQ</sequence>
<organism evidence="1 2">
    <name type="scientific">Aquimarina litoralis</name>
    <dbReference type="NCBI Taxonomy" id="584605"/>
    <lineage>
        <taxon>Bacteria</taxon>
        <taxon>Pseudomonadati</taxon>
        <taxon>Bacteroidota</taxon>
        <taxon>Flavobacteriia</taxon>
        <taxon>Flavobacteriales</taxon>
        <taxon>Flavobacteriaceae</taxon>
        <taxon>Aquimarina</taxon>
    </lineage>
</organism>
<keyword evidence="2" id="KW-1185">Reference proteome</keyword>
<dbReference type="Proteomes" id="UP001501758">
    <property type="component" value="Unassembled WGS sequence"/>
</dbReference>
<proteinExistence type="predicted"/>
<protein>
    <recommendedName>
        <fullName evidence="3">Lipoprotein</fullName>
    </recommendedName>
</protein>
<comment type="caution">
    <text evidence="1">The sequence shown here is derived from an EMBL/GenBank/DDBJ whole genome shotgun (WGS) entry which is preliminary data.</text>
</comment>
<dbReference type="EMBL" id="BAAAGE010000001">
    <property type="protein sequence ID" value="GAA0713873.1"/>
    <property type="molecule type" value="Genomic_DNA"/>
</dbReference>
<reference evidence="2" key="1">
    <citation type="journal article" date="2019" name="Int. J. Syst. Evol. Microbiol.">
        <title>The Global Catalogue of Microorganisms (GCM) 10K type strain sequencing project: providing services to taxonomists for standard genome sequencing and annotation.</title>
        <authorList>
            <consortium name="The Broad Institute Genomics Platform"/>
            <consortium name="The Broad Institute Genome Sequencing Center for Infectious Disease"/>
            <person name="Wu L."/>
            <person name="Ma J."/>
        </authorList>
    </citation>
    <scope>NUCLEOTIDE SEQUENCE [LARGE SCALE GENOMIC DNA]</scope>
    <source>
        <strain evidence="2">JCM 15974</strain>
    </source>
</reference>
<evidence type="ECO:0000313" key="1">
    <source>
        <dbReference type="EMBL" id="GAA0713873.1"/>
    </source>
</evidence>
<gene>
    <name evidence="1" type="ORF">GCM10009430_06230</name>
</gene>